<feature type="signal peptide" evidence="1">
    <location>
        <begin position="1"/>
        <end position="18"/>
    </location>
</feature>
<feature type="chain" id="PRO_5012554612" evidence="1">
    <location>
        <begin position="19"/>
        <end position="246"/>
    </location>
</feature>
<accession>A0A1Z3HIA6</accession>
<evidence type="ECO:0000313" key="2">
    <source>
        <dbReference type="EMBL" id="ASC70049.1"/>
    </source>
</evidence>
<dbReference type="KEGG" id="hhg:XM38_009790"/>
<dbReference type="Proteomes" id="UP000191901">
    <property type="component" value="Chromosome"/>
</dbReference>
<name>A0A1Z3HIA6_9CYAN</name>
<keyword evidence="3" id="KW-1185">Reference proteome</keyword>
<dbReference type="EMBL" id="CP021983">
    <property type="protein sequence ID" value="ASC70049.1"/>
    <property type="molecule type" value="Genomic_DNA"/>
</dbReference>
<gene>
    <name evidence="2" type="ORF">XM38_009790</name>
</gene>
<dbReference type="RefSeq" id="WP_088429226.1">
    <property type="nucleotide sequence ID" value="NZ_CP021983.2"/>
</dbReference>
<reference evidence="2 3" key="1">
    <citation type="journal article" date="2016" name="Biochim. Biophys. Acta">
        <title>Characterization of red-shifted phycobilisomes isolated from the chlorophyll f-containing cyanobacterium Halomicronema hongdechloris.</title>
        <authorList>
            <person name="Li Y."/>
            <person name="Lin Y."/>
            <person name="Garvey C.J."/>
            <person name="Birch D."/>
            <person name="Corkery R.W."/>
            <person name="Loughlin P.C."/>
            <person name="Scheer H."/>
            <person name="Willows R.D."/>
            <person name="Chen M."/>
        </authorList>
    </citation>
    <scope>NUCLEOTIDE SEQUENCE [LARGE SCALE GENOMIC DNA]</scope>
    <source>
        <strain evidence="2 3">C2206</strain>
    </source>
</reference>
<organism evidence="2 3">
    <name type="scientific">Halomicronema hongdechloris C2206</name>
    <dbReference type="NCBI Taxonomy" id="1641165"/>
    <lineage>
        <taxon>Bacteria</taxon>
        <taxon>Bacillati</taxon>
        <taxon>Cyanobacteriota</taxon>
        <taxon>Cyanophyceae</taxon>
        <taxon>Nodosilineales</taxon>
        <taxon>Nodosilineaceae</taxon>
        <taxon>Halomicronema</taxon>
    </lineage>
</organism>
<evidence type="ECO:0000256" key="1">
    <source>
        <dbReference type="SAM" id="SignalP"/>
    </source>
</evidence>
<sequence>MRFILSVLCMCTLISAVAAPEVAHAQAVEAIPSTEDLQLRSTQVRYLERLDLLVFEQQVDGSIGATLPQPVGQLDGAPVLAYVFPTTLSPEDVGFSATDGTVALAVTSHPDFDDTPLWDENSDRNYDNDGRTWHTHWVVLVPDERVPGGLKVKEYVPETDSVVLPPTNPGMPMFLDSPGFSVVTQEDWLRVMIPAQRVSHNTDFTFDGVTAYMEVNTSDDSRPLLGVYAVYSIASGDLSLPFAVDK</sequence>
<keyword evidence="1" id="KW-0732">Signal</keyword>
<proteinExistence type="predicted"/>
<dbReference type="OrthoDB" id="572089at2"/>
<dbReference type="AlphaFoldDB" id="A0A1Z3HIA6"/>
<protein>
    <submittedName>
        <fullName evidence="2">Uncharacterized protein</fullName>
    </submittedName>
</protein>
<dbReference type="STRING" id="1641165.XM38_04455"/>
<evidence type="ECO:0000313" key="3">
    <source>
        <dbReference type="Proteomes" id="UP000191901"/>
    </source>
</evidence>